<dbReference type="Pfam" id="PF01230">
    <property type="entry name" value="HIT"/>
    <property type="match status" value="1"/>
</dbReference>
<sequence length="159" mass="17005">MALVDSNAAVQGHLYVGARENTAMDDRCEFCRLADGGQSAHVLYKDEWTIAFLDRNPATRGHTLVAPRAHVADILTSDDPGAAAVFETVRTVASALEAVLEPSGFSTFHTTGPLVGTVDHAHVHLVPRFADDGVSLSLARREFDPDEAAALTAQVRTLL</sequence>
<dbReference type="AlphaFoldDB" id="A0A1G6I0R1"/>
<dbReference type="Gene3D" id="3.30.428.10">
    <property type="entry name" value="HIT-like"/>
    <property type="match status" value="1"/>
</dbReference>
<feature type="short sequence motif" description="Histidine triad motif" evidence="2 3">
    <location>
        <begin position="120"/>
        <end position="124"/>
    </location>
</feature>
<feature type="domain" description="HIT" evidence="4">
    <location>
        <begin position="29"/>
        <end position="135"/>
    </location>
</feature>
<dbReference type="GO" id="GO:0009117">
    <property type="term" value="P:nucleotide metabolic process"/>
    <property type="evidence" value="ECO:0007669"/>
    <property type="project" value="TreeGrafter"/>
</dbReference>
<dbReference type="PROSITE" id="PS51084">
    <property type="entry name" value="HIT_2"/>
    <property type="match status" value="1"/>
</dbReference>
<dbReference type="SUPFAM" id="SSF54197">
    <property type="entry name" value="HIT-like"/>
    <property type="match status" value="1"/>
</dbReference>
<gene>
    <name evidence="5" type="ORF">SAMN05192552_100176</name>
</gene>
<dbReference type="InterPro" id="IPR001310">
    <property type="entry name" value="Histidine_triad_HIT"/>
</dbReference>
<evidence type="ECO:0000259" key="4">
    <source>
        <dbReference type="PROSITE" id="PS51084"/>
    </source>
</evidence>
<dbReference type="PANTHER" id="PTHR46648">
    <property type="entry name" value="HIT FAMILY PROTEIN 1"/>
    <property type="match status" value="1"/>
</dbReference>
<proteinExistence type="predicted"/>
<dbReference type="PANTHER" id="PTHR46648:SF1">
    <property type="entry name" value="ADENOSINE 5'-MONOPHOSPHORAMIDASE HNT1"/>
    <property type="match status" value="1"/>
</dbReference>
<dbReference type="GO" id="GO:0003824">
    <property type="term" value="F:catalytic activity"/>
    <property type="evidence" value="ECO:0007669"/>
    <property type="project" value="InterPro"/>
</dbReference>
<evidence type="ECO:0000256" key="1">
    <source>
        <dbReference type="PIRSR" id="PIRSR601310-1"/>
    </source>
</evidence>
<dbReference type="InterPro" id="IPR011146">
    <property type="entry name" value="HIT-like"/>
</dbReference>
<feature type="active site" description="Tele-AMP-histidine intermediate" evidence="1">
    <location>
        <position position="122"/>
    </location>
</feature>
<evidence type="ECO:0000256" key="3">
    <source>
        <dbReference type="PROSITE-ProRule" id="PRU00464"/>
    </source>
</evidence>
<dbReference type="EMBL" id="FMZP01000001">
    <property type="protein sequence ID" value="SDB99655.1"/>
    <property type="molecule type" value="Genomic_DNA"/>
</dbReference>
<accession>A0A1G6I0R1</accession>
<reference evidence="5 6" key="1">
    <citation type="submission" date="2016-10" db="EMBL/GenBank/DDBJ databases">
        <authorList>
            <person name="Varghese N."/>
            <person name="Submissions S."/>
        </authorList>
    </citation>
    <scope>NUCLEOTIDE SEQUENCE [LARGE SCALE GENOMIC DNA]</scope>
    <source>
        <strain evidence="5 6">CDM_1</strain>
    </source>
</reference>
<evidence type="ECO:0000313" key="5">
    <source>
        <dbReference type="EMBL" id="SDB99655.1"/>
    </source>
</evidence>
<evidence type="ECO:0000313" key="6">
    <source>
        <dbReference type="Proteomes" id="UP000324021"/>
    </source>
</evidence>
<dbReference type="InterPro" id="IPR036265">
    <property type="entry name" value="HIT-like_sf"/>
</dbReference>
<evidence type="ECO:0000256" key="2">
    <source>
        <dbReference type="PIRSR" id="PIRSR601310-3"/>
    </source>
</evidence>
<dbReference type="PRINTS" id="PR00332">
    <property type="entry name" value="HISTRIAD"/>
</dbReference>
<name>A0A1G6I0R1_9EURY</name>
<organism evidence="5 6">
    <name type="scientific">Natrinema hispanicum</name>
    <dbReference type="NCBI Taxonomy" id="392421"/>
    <lineage>
        <taxon>Archaea</taxon>
        <taxon>Methanobacteriati</taxon>
        <taxon>Methanobacteriota</taxon>
        <taxon>Stenosarchaea group</taxon>
        <taxon>Halobacteria</taxon>
        <taxon>Halobacteriales</taxon>
        <taxon>Natrialbaceae</taxon>
        <taxon>Natrinema</taxon>
    </lineage>
</organism>
<dbReference type="Proteomes" id="UP000324021">
    <property type="component" value="Unassembled WGS sequence"/>
</dbReference>
<protein>
    <submittedName>
        <fullName evidence="5">Histidine triad (HIT) family protein</fullName>
    </submittedName>
</protein>